<accession>A0A371EM05</accession>
<sequence>MSMSYTSRSFIQTSLASLNPSICGKRFFITFIDDFSRYDYLYFIKEKCEALEKFKNFNTKVEKQLGKMFMILRSNHGGEC</sequence>
<dbReference type="InterPro" id="IPR012337">
    <property type="entry name" value="RNaseH-like_sf"/>
</dbReference>
<evidence type="ECO:0000313" key="2">
    <source>
        <dbReference type="Proteomes" id="UP000257109"/>
    </source>
</evidence>
<feature type="non-terminal residue" evidence="1">
    <location>
        <position position="1"/>
    </location>
</feature>
<gene>
    <name evidence="1" type="ORF">CR513_54231</name>
</gene>
<reference evidence="1" key="1">
    <citation type="submission" date="2018-05" db="EMBL/GenBank/DDBJ databases">
        <title>Draft genome of Mucuna pruriens seed.</title>
        <authorList>
            <person name="Nnadi N.E."/>
            <person name="Vos R."/>
            <person name="Hasami M.H."/>
            <person name="Devisetty U.K."/>
            <person name="Aguiy J.C."/>
        </authorList>
    </citation>
    <scope>NUCLEOTIDE SEQUENCE [LARGE SCALE GENOMIC DNA]</scope>
    <source>
        <strain evidence="1">JCA_2017</strain>
    </source>
</reference>
<name>A0A371EM05_MUCPR</name>
<organism evidence="1 2">
    <name type="scientific">Mucuna pruriens</name>
    <name type="common">Velvet bean</name>
    <name type="synonym">Dolichos pruriens</name>
    <dbReference type="NCBI Taxonomy" id="157652"/>
    <lineage>
        <taxon>Eukaryota</taxon>
        <taxon>Viridiplantae</taxon>
        <taxon>Streptophyta</taxon>
        <taxon>Embryophyta</taxon>
        <taxon>Tracheophyta</taxon>
        <taxon>Spermatophyta</taxon>
        <taxon>Magnoliopsida</taxon>
        <taxon>eudicotyledons</taxon>
        <taxon>Gunneridae</taxon>
        <taxon>Pentapetalae</taxon>
        <taxon>rosids</taxon>
        <taxon>fabids</taxon>
        <taxon>Fabales</taxon>
        <taxon>Fabaceae</taxon>
        <taxon>Papilionoideae</taxon>
        <taxon>50 kb inversion clade</taxon>
        <taxon>NPAAA clade</taxon>
        <taxon>indigoferoid/millettioid clade</taxon>
        <taxon>Phaseoleae</taxon>
        <taxon>Mucuna</taxon>
    </lineage>
</organism>
<keyword evidence="2" id="KW-1185">Reference proteome</keyword>
<dbReference type="OrthoDB" id="1935865at2759"/>
<dbReference type="PANTHER" id="PTHR42648:SF28">
    <property type="entry name" value="TRANSPOSON-ENCODED PROTEIN WITH RIBONUCLEASE H-LIKE AND RETROVIRUS ZINC FINGER-LIKE DOMAINS"/>
    <property type="match status" value="1"/>
</dbReference>
<evidence type="ECO:0008006" key="3">
    <source>
        <dbReference type="Google" id="ProtNLM"/>
    </source>
</evidence>
<dbReference type="EMBL" id="QJKJ01013186">
    <property type="protein sequence ID" value="RDX66949.1"/>
    <property type="molecule type" value="Genomic_DNA"/>
</dbReference>
<dbReference type="PANTHER" id="PTHR42648">
    <property type="entry name" value="TRANSPOSASE, PUTATIVE-RELATED"/>
    <property type="match status" value="1"/>
</dbReference>
<dbReference type="Proteomes" id="UP000257109">
    <property type="component" value="Unassembled WGS sequence"/>
</dbReference>
<dbReference type="STRING" id="157652.A0A371EM05"/>
<dbReference type="InterPro" id="IPR039537">
    <property type="entry name" value="Retrotran_Ty1/copia-like"/>
</dbReference>
<proteinExistence type="predicted"/>
<dbReference type="SUPFAM" id="SSF53098">
    <property type="entry name" value="Ribonuclease H-like"/>
    <property type="match status" value="1"/>
</dbReference>
<evidence type="ECO:0000313" key="1">
    <source>
        <dbReference type="EMBL" id="RDX66949.1"/>
    </source>
</evidence>
<dbReference type="AlphaFoldDB" id="A0A371EM05"/>
<comment type="caution">
    <text evidence="1">The sequence shown here is derived from an EMBL/GenBank/DDBJ whole genome shotgun (WGS) entry which is preliminary data.</text>
</comment>
<protein>
    <recommendedName>
        <fullName evidence="3">Integrase catalytic domain-containing protein</fullName>
    </recommendedName>
</protein>